<accession>A0ABD5RJZ0</accession>
<dbReference type="RefSeq" id="WP_247413607.1">
    <property type="nucleotide sequence ID" value="NZ_JALLGW010000001.1"/>
</dbReference>
<dbReference type="PANTHER" id="PTHR13774:SF39">
    <property type="entry name" value="BIOSYNTHESIS PROTEIN, PUTATIVE-RELATED"/>
    <property type="match status" value="1"/>
</dbReference>
<dbReference type="EMBL" id="JBHSQH010000001">
    <property type="protein sequence ID" value="MFC5970681.1"/>
    <property type="molecule type" value="Genomic_DNA"/>
</dbReference>
<name>A0ABD5RJZ0_9EURY</name>
<evidence type="ECO:0000313" key="3">
    <source>
        <dbReference type="Proteomes" id="UP001596099"/>
    </source>
</evidence>
<sequence>MDTRRALLVDAFTEDPLTGNVAGLVPDAEGLDEAQMQAVARELDASETAFLTESDEADRGIRYFTPETEVSLCGHATIASHAFLHEDGRVDVGTHSLATNAGVIDVEVEADETVWMTQAPPETHEVDVSHEEVAAAIGVDLEALTDLESDLPLGWASTGLAFLCVPVTYLDALGEADPDMAAVESLCETVDATGVYAFTFDTIDPHATLHARMFAPGAGVPEDPVTGTASGAVTAYLREHEALDDFADLAFEQGHFVDRPGRVRVQADEEIRVGGRATISLDGELTIPDPEDEDIVVA</sequence>
<evidence type="ECO:0000256" key="1">
    <source>
        <dbReference type="ARBA" id="ARBA00023235"/>
    </source>
</evidence>
<keyword evidence="3" id="KW-1185">Reference proteome</keyword>
<organism evidence="2 3">
    <name type="scientific">Halomarina salina</name>
    <dbReference type="NCBI Taxonomy" id="1872699"/>
    <lineage>
        <taxon>Archaea</taxon>
        <taxon>Methanobacteriati</taxon>
        <taxon>Methanobacteriota</taxon>
        <taxon>Stenosarchaea group</taxon>
        <taxon>Halobacteria</taxon>
        <taxon>Halobacteriales</taxon>
        <taxon>Natronomonadaceae</taxon>
        <taxon>Halomarina</taxon>
    </lineage>
</organism>
<dbReference type="SUPFAM" id="SSF54506">
    <property type="entry name" value="Diaminopimelate epimerase-like"/>
    <property type="match status" value="1"/>
</dbReference>
<dbReference type="Pfam" id="PF02567">
    <property type="entry name" value="PhzC-PhzF"/>
    <property type="match status" value="1"/>
</dbReference>
<comment type="caution">
    <text evidence="2">The sequence shown here is derived from an EMBL/GenBank/DDBJ whole genome shotgun (WGS) entry which is preliminary data.</text>
</comment>
<dbReference type="InterPro" id="IPR003719">
    <property type="entry name" value="Phenazine_PhzF-like"/>
</dbReference>
<keyword evidence="1" id="KW-0413">Isomerase</keyword>
<evidence type="ECO:0000313" key="2">
    <source>
        <dbReference type="EMBL" id="MFC5970681.1"/>
    </source>
</evidence>
<dbReference type="PIRSF" id="PIRSF016184">
    <property type="entry name" value="PhzC_PhzF"/>
    <property type="match status" value="1"/>
</dbReference>
<gene>
    <name evidence="2" type="ORF">ACFPYI_04980</name>
</gene>
<proteinExistence type="predicted"/>
<dbReference type="Proteomes" id="UP001596099">
    <property type="component" value="Unassembled WGS sequence"/>
</dbReference>
<dbReference type="Gene3D" id="3.10.310.10">
    <property type="entry name" value="Diaminopimelate Epimerase, Chain A, domain 1"/>
    <property type="match status" value="2"/>
</dbReference>
<dbReference type="NCBIfam" id="TIGR00654">
    <property type="entry name" value="PhzF_family"/>
    <property type="match status" value="1"/>
</dbReference>
<dbReference type="GO" id="GO:0016853">
    <property type="term" value="F:isomerase activity"/>
    <property type="evidence" value="ECO:0007669"/>
    <property type="project" value="UniProtKB-KW"/>
</dbReference>
<reference evidence="2 3" key="1">
    <citation type="journal article" date="2019" name="Int. J. Syst. Evol. Microbiol.">
        <title>The Global Catalogue of Microorganisms (GCM) 10K type strain sequencing project: providing services to taxonomists for standard genome sequencing and annotation.</title>
        <authorList>
            <consortium name="The Broad Institute Genomics Platform"/>
            <consortium name="The Broad Institute Genome Sequencing Center for Infectious Disease"/>
            <person name="Wu L."/>
            <person name="Ma J."/>
        </authorList>
    </citation>
    <scope>NUCLEOTIDE SEQUENCE [LARGE SCALE GENOMIC DNA]</scope>
    <source>
        <strain evidence="2 3">CGMCC 1.12543</strain>
    </source>
</reference>
<dbReference type="PANTHER" id="PTHR13774">
    <property type="entry name" value="PHENAZINE BIOSYNTHESIS PROTEIN"/>
    <property type="match status" value="1"/>
</dbReference>
<dbReference type="AlphaFoldDB" id="A0ABD5RJZ0"/>
<protein>
    <submittedName>
        <fullName evidence="2">PhzF family phenazine biosynthesis protein</fullName>
    </submittedName>
</protein>